<reference evidence="6 7" key="1">
    <citation type="submission" date="2023-08" db="EMBL/GenBank/DDBJ databases">
        <authorList>
            <person name="Folkvardsen B D."/>
            <person name="Norman A."/>
        </authorList>
    </citation>
    <scope>NUCLEOTIDE SEQUENCE [LARGE SCALE GENOMIC DNA]</scope>
    <source>
        <strain evidence="6 7">Mu0083</strain>
    </source>
</reference>
<evidence type="ECO:0000256" key="1">
    <source>
        <dbReference type="ARBA" id="ARBA00006787"/>
    </source>
</evidence>
<sequence length="504" mass="54820">METTRASSPGNPYLEDVLAPVGAEVTVTELRVTGTIPDYLDGRYLRNGPNPVAAVDPATYHWFTGDPMVHGVALGQGRAHWYRNRWVRTPAVCAALGEPRPERIDIRAGMQSVGPNTNVLGHAGKTLALVEGGVANYELTEDLDTVGTCDFDGTLAGGYTAHPHRDPATGELHAVSYSFARGNTVQYSVIDTAGRARRTVDIEVTGSPMMHDFSLTEKYVVVYDLPVTFDSAQVLPASMPRWLKAPAGRVLSRLVGRVRVPDPVVAMVNRDDRPAAGLPYAWNPGYPARIGVLPREGEPKVRWFDVEPCYVFHPLNAYSEVSPTGQELLILDVVRYDKVFDADRRGPGDAPPALHRWTINLDTGAVSTEGRDDRPQEFPRINESLLGAKHRFGYAVGINGGFVGGDRTPMSTALYKHDYRTGTSITAPLDPRLVLGEMSFVPRPGGPTEDPAEDDGILIGMGYHRGDDEGQLVILDAATCEAVATVHLPQRVPMGFHGNWTPVD</sequence>
<evidence type="ECO:0000256" key="3">
    <source>
        <dbReference type="ARBA" id="ARBA00023002"/>
    </source>
</evidence>
<comment type="similarity">
    <text evidence="1 5">Belongs to the carotenoid oxygenase family.</text>
</comment>
<gene>
    <name evidence="6" type="ORF">MU0083_000631</name>
</gene>
<keyword evidence="5" id="KW-0223">Dioxygenase</keyword>
<protein>
    <recommendedName>
        <fullName evidence="5">Dioxygenase</fullName>
        <ecNumber evidence="5">1.13.11.-</ecNumber>
    </recommendedName>
</protein>
<keyword evidence="7" id="KW-1185">Reference proteome</keyword>
<keyword evidence="2 5" id="KW-0479">Metal-binding</keyword>
<evidence type="ECO:0000313" key="6">
    <source>
        <dbReference type="EMBL" id="CAJ1494056.1"/>
    </source>
</evidence>
<dbReference type="Proteomes" id="UP001190336">
    <property type="component" value="Chromosome"/>
</dbReference>
<organism evidence="6 7">
    <name type="scientific">[Mycobacterium] kokjensenii</name>
    <dbReference type="NCBI Taxonomy" id="3064287"/>
    <lineage>
        <taxon>Bacteria</taxon>
        <taxon>Bacillati</taxon>
        <taxon>Actinomycetota</taxon>
        <taxon>Actinomycetes</taxon>
        <taxon>Mycobacteriales</taxon>
        <taxon>Mycobacteriaceae</taxon>
        <taxon>Mycolicibacter</taxon>
    </lineage>
</organism>
<dbReference type="EC" id="1.13.11.-" evidence="5"/>
<evidence type="ECO:0000256" key="4">
    <source>
        <dbReference type="ARBA" id="ARBA00023004"/>
    </source>
</evidence>
<evidence type="ECO:0000256" key="5">
    <source>
        <dbReference type="RuleBase" id="RU364048"/>
    </source>
</evidence>
<dbReference type="EMBL" id="OY726394">
    <property type="protein sequence ID" value="CAJ1494056.1"/>
    <property type="molecule type" value="Genomic_DNA"/>
</dbReference>
<evidence type="ECO:0000313" key="7">
    <source>
        <dbReference type="Proteomes" id="UP001190336"/>
    </source>
</evidence>
<proteinExistence type="inferred from homology"/>
<name>A0ABN9MS18_9MYCO</name>
<dbReference type="PANTHER" id="PTHR10543">
    <property type="entry name" value="BETA-CAROTENE DIOXYGENASE"/>
    <property type="match status" value="1"/>
</dbReference>
<dbReference type="InterPro" id="IPR004294">
    <property type="entry name" value="Carotenoid_Oase"/>
</dbReference>
<keyword evidence="4 5" id="KW-0408">Iron</keyword>
<dbReference type="PANTHER" id="PTHR10543:SF89">
    <property type="entry name" value="CAROTENOID 9,10(9',10')-CLEAVAGE DIOXYGENASE 1"/>
    <property type="match status" value="1"/>
</dbReference>
<dbReference type="Pfam" id="PF03055">
    <property type="entry name" value="RPE65"/>
    <property type="match status" value="1"/>
</dbReference>
<keyword evidence="3 5" id="KW-0560">Oxidoreductase</keyword>
<accession>A0ABN9MS18</accession>
<evidence type="ECO:0000256" key="2">
    <source>
        <dbReference type="ARBA" id="ARBA00022723"/>
    </source>
</evidence>
<comment type="cofactor">
    <cofactor evidence="5">
        <name>Fe(2+)</name>
        <dbReference type="ChEBI" id="CHEBI:29033"/>
    </cofactor>
    <text evidence="5">Binds 1 Fe(2+) ion per subunit.</text>
</comment>